<dbReference type="EC" id="2.7.7.48" evidence="1"/>
<dbReference type="InterPro" id="IPR057596">
    <property type="entry name" value="RDRP_core"/>
</dbReference>
<dbReference type="GO" id="GO:0003723">
    <property type="term" value="F:RNA binding"/>
    <property type="evidence" value="ECO:0007669"/>
    <property type="project" value="UniProtKB-KW"/>
</dbReference>
<reference evidence="3" key="1">
    <citation type="submission" date="2021-02" db="EMBL/GenBank/DDBJ databases">
        <authorList>
            <person name="Nowell W R."/>
        </authorList>
    </citation>
    <scope>NUCLEOTIDE SEQUENCE</scope>
</reference>
<dbReference type="PANTHER" id="PTHR23079">
    <property type="entry name" value="RNA-DEPENDENT RNA POLYMERASE"/>
    <property type="match status" value="1"/>
</dbReference>
<keyword evidence="1" id="KW-0694">RNA-binding</keyword>
<accession>A0A820EPM1</accession>
<comment type="similarity">
    <text evidence="1">Belongs to the RdRP family.</text>
</comment>
<feature type="non-terminal residue" evidence="3">
    <location>
        <position position="1"/>
    </location>
</feature>
<organism evidence="3 4">
    <name type="scientific">Rotaria sordida</name>
    <dbReference type="NCBI Taxonomy" id="392033"/>
    <lineage>
        <taxon>Eukaryota</taxon>
        <taxon>Metazoa</taxon>
        <taxon>Spiralia</taxon>
        <taxon>Gnathifera</taxon>
        <taxon>Rotifera</taxon>
        <taxon>Eurotatoria</taxon>
        <taxon>Bdelloidea</taxon>
        <taxon>Philodinida</taxon>
        <taxon>Philodinidae</taxon>
        <taxon>Rotaria</taxon>
    </lineage>
</organism>
<comment type="caution">
    <text evidence="3">The sequence shown here is derived from an EMBL/GenBank/DDBJ whole genome shotgun (WGS) entry which is preliminary data.</text>
</comment>
<dbReference type="GO" id="GO:0003968">
    <property type="term" value="F:RNA-directed RNA polymerase activity"/>
    <property type="evidence" value="ECO:0007669"/>
    <property type="project" value="UniProtKB-KW"/>
</dbReference>
<dbReference type="EMBL" id="CAJOBE010022248">
    <property type="protein sequence ID" value="CAF4249237.1"/>
    <property type="molecule type" value="Genomic_DNA"/>
</dbReference>
<dbReference type="Proteomes" id="UP000663874">
    <property type="component" value="Unassembled WGS sequence"/>
</dbReference>
<keyword evidence="1" id="KW-0808">Transferase</keyword>
<protein>
    <recommendedName>
        <fullName evidence="1">RNA-dependent RNA polymerase</fullName>
        <ecNumber evidence="1">2.7.7.48</ecNumber>
    </recommendedName>
</protein>
<keyword evidence="1" id="KW-0548">Nucleotidyltransferase</keyword>
<evidence type="ECO:0000259" key="2">
    <source>
        <dbReference type="Pfam" id="PF05183"/>
    </source>
</evidence>
<dbReference type="GO" id="GO:0030422">
    <property type="term" value="P:siRNA processing"/>
    <property type="evidence" value="ECO:0007669"/>
    <property type="project" value="TreeGrafter"/>
</dbReference>
<dbReference type="GO" id="GO:0031380">
    <property type="term" value="C:nuclear RNA-directed RNA polymerase complex"/>
    <property type="evidence" value="ECO:0007669"/>
    <property type="project" value="TreeGrafter"/>
</dbReference>
<gene>
    <name evidence="3" type="ORF">FNK824_LOCUS38535</name>
</gene>
<comment type="catalytic activity">
    <reaction evidence="1">
        <text>RNA(n) + a ribonucleoside 5'-triphosphate = RNA(n+1) + diphosphate</text>
        <dbReference type="Rhea" id="RHEA:21248"/>
        <dbReference type="Rhea" id="RHEA-COMP:14527"/>
        <dbReference type="Rhea" id="RHEA-COMP:17342"/>
        <dbReference type="ChEBI" id="CHEBI:33019"/>
        <dbReference type="ChEBI" id="CHEBI:61557"/>
        <dbReference type="ChEBI" id="CHEBI:140395"/>
        <dbReference type="EC" id="2.7.7.48"/>
    </reaction>
</comment>
<keyword evidence="1" id="KW-0696">RNA-directed RNA polymerase</keyword>
<proteinExistence type="inferred from homology"/>
<dbReference type="InterPro" id="IPR007855">
    <property type="entry name" value="RDRP"/>
</dbReference>
<dbReference type="Pfam" id="PF05183">
    <property type="entry name" value="RdRP"/>
    <property type="match status" value="1"/>
</dbReference>
<evidence type="ECO:0000256" key="1">
    <source>
        <dbReference type="RuleBase" id="RU363098"/>
    </source>
</evidence>
<evidence type="ECO:0000313" key="3">
    <source>
        <dbReference type="EMBL" id="CAF4249237.1"/>
    </source>
</evidence>
<dbReference type="AlphaFoldDB" id="A0A820EPM1"/>
<evidence type="ECO:0000313" key="4">
    <source>
        <dbReference type="Proteomes" id="UP000663874"/>
    </source>
</evidence>
<name>A0A820EPM1_9BILA</name>
<dbReference type="PANTHER" id="PTHR23079:SF55">
    <property type="entry name" value="RNA-DIRECTED RNA POLYMERASE"/>
    <property type="match status" value="1"/>
</dbReference>
<sequence length="153" mass="17276">MPAIQLTLVTNKNDIRSNTGQNYVLRIDDIKRNNYCFTDGIGKISWGLAGRIAQKMNISLSSKEDISSAYQVRVAGCKGMVAIDPESTLNDYYIHIRPSMEKFLSDDWNLEICEFARPLTLTLNDQVIRLLSDLDNPGGAFTSLQNEGFDHWQ</sequence>
<feature type="domain" description="RDRP core" evidence="2">
    <location>
        <begin position="15"/>
        <end position="150"/>
    </location>
</feature>